<proteinExistence type="predicted"/>
<evidence type="ECO:0000313" key="2">
    <source>
        <dbReference type="EMBL" id="KSZ57424.1"/>
    </source>
</evidence>
<protein>
    <submittedName>
        <fullName evidence="2">Membrane protein</fullName>
    </submittedName>
</protein>
<feature type="transmembrane region" description="Helical" evidence="1">
    <location>
        <begin position="30"/>
        <end position="50"/>
    </location>
</feature>
<reference evidence="3" key="1">
    <citation type="submission" date="2015-01" db="EMBL/GenBank/DDBJ databases">
        <title>Draft genome sequence of Rhodococcus pyridinivorans strain KG-16, a hydrocarbon-degrading bacterium.</title>
        <authorList>
            <person name="Aggarwal R.K."/>
            <person name="Dawar C."/>
        </authorList>
    </citation>
    <scope>NUCLEOTIDE SEQUENCE [LARGE SCALE GENOMIC DNA]</scope>
    <source>
        <strain evidence="3">KG-16</strain>
    </source>
</reference>
<keyword evidence="1" id="KW-1133">Transmembrane helix</keyword>
<organism evidence="2 3">
    <name type="scientific">Rhodococcus pyridinivorans KG-16</name>
    <dbReference type="NCBI Taxonomy" id="1441730"/>
    <lineage>
        <taxon>Bacteria</taxon>
        <taxon>Bacillati</taxon>
        <taxon>Actinomycetota</taxon>
        <taxon>Actinomycetes</taxon>
        <taxon>Mycobacteriales</taxon>
        <taxon>Nocardiaceae</taxon>
        <taxon>Rhodococcus</taxon>
    </lineage>
</organism>
<accession>A0A0V9UHF2</accession>
<comment type="caution">
    <text evidence="2">The sequence shown here is derived from an EMBL/GenBank/DDBJ whole genome shotgun (WGS) entry which is preliminary data.</text>
</comment>
<evidence type="ECO:0000313" key="3">
    <source>
        <dbReference type="Proteomes" id="UP000053060"/>
    </source>
</evidence>
<keyword evidence="1" id="KW-0472">Membrane</keyword>
<dbReference type="AlphaFoldDB" id="A0A0V9UHF2"/>
<feature type="transmembrane region" description="Helical" evidence="1">
    <location>
        <begin position="74"/>
        <end position="93"/>
    </location>
</feature>
<gene>
    <name evidence="2" type="ORF">Z045_18295</name>
</gene>
<reference evidence="2 3" key="2">
    <citation type="journal article" date="2016" name="Genome Announc.">
        <title>Draft Genome Sequence of a Versatile Hydrocarbon-Degrading Bacterium, Rhodococcus pyridinivorans Strain KG-16, Collected from Oil Fields in India.</title>
        <authorList>
            <person name="Aggarwal R.K."/>
            <person name="Dawar C."/>
            <person name="Phanindranath R."/>
            <person name="Mutnuri L."/>
            <person name="Dayal A.M."/>
        </authorList>
    </citation>
    <scope>NUCLEOTIDE SEQUENCE [LARGE SCALE GENOMIC DNA]</scope>
    <source>
        <strain evidence="2 3">KG-16</strain>
    </source>
</reference>
<dbReference type="EMBL" id="AZXY01000009">
    <property type="protein sequence ID" value="KSZ57424.1"/>
    <property type="molecule type" value="Genomic_DNA"/>
</dbReference>
<dbReference type="PATRIC" id="fig|1441730.3.peg.3813"/>
<dbReference type="Proteomes" id="UP000053060">
    <property type="component" value="Unassembled WGS sequence"/>
</dbReference>
<feature type="transmembrane region" description="Helical" evidence="1">
    <location>
        <begin position="100"/>
        <end position="119"/>
    </location>
</feature>
<evidence type="ECO:0000256" key="1">
    <source>
        <dbReference type="SAM" id="Phobius"/>
    </source>
</evidence>
<sequence length="151" mass="16144">MTTPAARSSSAAPVAPAHGDVMHRARSDPAYGAFVLLRIGFTVLPILMGIDKFTNVLTSWQGYLAPWIVDFGPLGAHQVMLVVGVIEIVAGIAVAIKPRYAAYIVAAWLAGIVINLLSYPGFYDVALRDVGLLLAALTLARLASVYDPPWR</sequence>
<dbReference type="RefSeq" id="WP_060653165.1">
    <property type="nucleotide sequence ID" value="NZ_AZXY01000009.1"/>
</dbReference>
<keyword evidence="1" id="KW-0812">Transmembrane</keyword>
<name>A0A0V9UHF2_9NOCA</name>